<dbReference type="Proteomes" id="UP001597097">
    <property type="component" value="Unassembled WGS sequence"/>
</dbReference>
<keyword evidence="1" id="KW-0812">Transmembrane</keyword>
<evidence type="ECO:0000313" key="2">
    <source>
        <dbReference type="EMBL" id="MFD1547302.1"/>
    </source>
</evidence>
<dbReference type="EMBL" id="JBHUCM010000075">
    <property type="protein sequence ID" value="MFD1547302.1"/>
    <property type="molecule type" value="Genomic_DNA"/>
</dbReference>
<dbReference type="RefSeq" id="WP_219528107.1">
    <property type="nucleotide sequence ID" value="NZ_JAHKRM010000003.1"/>
</dbReference>
<protein>
    <submittedName>
        <fullName evidence="2">Uncharacterized protein</fullName>
    </submittedName>
</protein>
<keyword evidence="1" id="KW-1133">Transmembrane helix</keyword>
<sequence>MAVKTMKFFRRRPSLNRLILTAVVAWIVVLTVIILLDPSGSGPRP</sequence>
<accession>A0ABW4GX13</accession>
<evidence type="ECO:0000313" key="3">
    <source>
        <dbReference type="Proteomes" id="UP001597097"/>
    </source>
</evidence>
<organism evidence="2 3">
    <name type="scientific">Nonomuraea guangzhouensis</name>
    <dbReference type="NCBI Taxonomy" id="1291555"/>
    <lineage>
        <taxon>Bacteria</taxon>
        <taxon>Bacillati</taxon>
        <taxon>Actinomycetota</taxon>
        <taxon>Actinomycetes</taxon>
        <taxon>Streptosporangiales</taxon>
        <taxon>Streptosporangiaceae</taxon>
        <taxon>Nonomuraea</taxon>
    </lineage>
</organism>
<comment type="caution">
    <text evidence="2">The sequence shown here is derived from an EMBL/GenBank/DDBJ whole genome shotgun (WGS) entry which is preliminary data.</text>
</comment>
<reference evidence="3" key="1">
    <citation type="journal article" date="2019" name="Int. J. Syst. Evol. Microbiol.">
        <title>The Global Catalogue of Microorganisms (GCM) 10K type strain sequencing project: providing services to taxonomists for standard genome sequencing and annotation.</title>
        <authorList>
            <consortium name="The Broad Institute Genomics Platform"/>
            <consortium name="The Broad Institute Genome Sequencing Center for Infectious Disease"/>
            <person name="Wu L."/>
            <person name="Ma J."/>
        </authorList>
    </citation>
    <scope>NUCLEOTIDE SEQUENCE [LARGE SCALE GENOMIC DNA]</scope>
    <source>
        <strain evidence="3">CGMCC 1.15399</strain>
    </source>
</reference>
<proteinExistence type="predicted"/>
<keyword evidence="3" id="KW-1185">Reference proteome</keyword>
<evidence type="ECO:0000256" key="1">
    <source>
        <dbReference type="SAM" id="Phobius"/>
    </source>
</evidence>
<keyword evidence="1" id="KW-0472">Membrane</keyword>
<feature type="transmembrane region" description="Helical" evidence="1">
    <location>
        <begin position="15"/>
        <end position="36"/>
    </location>
</feature>
<name>A0ABW4GX13_9ACTN</name>
<gene>
    <name evidence="2" type="ORF">ACFSJ0_60460</name>
</gene>